<comment type="caution">
    <text evidence="1">The sequence shown here is derived from an EMBL/GenBank/DDBJ whole genome shotgun (WGS) entry which is preliminary data.</text>
</comment>
<dbReference type="VEuPathDB" id="FungiDB:RhiirA1_477320"/>
<dbReference type="Proteomes" id="UP000233469">
    <property type="component" value="Unassembled WGS sequence"/>
</dbReference>
<dbReference type="AlphaFoldDB" id="A0A2N1MHH8"/>
<protein>
    <recommendedName>
        <fullName evidence="3">MULE transposase domain-containing protein</fullName>
    </recommendedName>
</protein>
<evidence type="ECO:0000313" key="1">
    <source>
        <dbReference type="EMBL" id="PKK61029.1"/>
    </source>
</evidence>
<gene>
    <name evidence="1" type="ORF">RhiirC2_792425</name>
</gene>
<sequence length="210" mass="24167">MLALYNGANEEDLQEALRNQKELCEDKKLYRFLGNVLYYQQPNLSSSETSSERFYQLTLSNQLWLKNAQRYGKYCIGVDSKYDLNSDRAPVLAVVAENDAGFGTPLVFGLSNKENNWTTSIALKSLKNNILCNDSNCEHKWYYEDLPNEKGFQRITECAKNHNWILLTRYPIALAFKIVGRSRSIELAKELGPLYSEFINSLDITQELKN</sequence>
<evidence type="ECO:0008006" key="3">
    <source>
        <dbReference type="Google" id="ProtNLM"/>
    </source>
</evidence>
<organism evidence="1 2">
    <name type="scientific">Rhizophagus irregularis</name>
    <dbReference type="NCBI Taxonomy" id="588596"/>
    <lineage>
        <taxon>Eukaryota</taxon>
        <taxon>Fungi</taxon>
        <taxon>Fungi incertae sedis</taxon>
        <taxon>Mucoromycota</taxon>
        <taxon>Glomeromycotina</taxon>
        <taxon>Glomeromycetes</taxon>
        <taxon>Glomerales</taxon>
        <taxon>Glomeraceae</taxon>
        <taxon>Rhizophagus</taxon>
    </lineage>
</organism>
<name>A0A2N1MHH8_9GLOM</name>
<accession>A0A2N1MHH8</accession>
<dbReference type="EMBL" id="LLXL01002364">
    <property type="protein sequence ID" value="PKK61029.1"/>
    <property type="molecule type" value="Genomic_DNA"/>
</dbReference>
<dbReference type="VEuPathDB" id="FungiDB:FUN_010542"/>
<proteinExistence type="predicted"/>
<reference evidence="1 2" key="2">
    <citation type="submission" date="2017-10" db="EMBL/GenBank/DDBJ databases">
        <title>Extensive intraspecific genome diversity in a model arbuscular mycorrhizal fungus.</title>
        <authorList>
            <person name="Chen E.C.H."/>
            <person name="Morin E."/>
            <person name="Baudet D."/>
            <person name="Noel J."/>
            <person name="Ndikumana S."/>
            <person name="Charron P."/>
            <person name="St-Onge C."/>
            <person name="Giorgi J."/>
            <person name="Grigoriev I.V."/>
            <person name="Roux C."/>
            <person name="Martin F.M."/>
            <person name="Corradi N."/>
        </authorList>
    </citation>
    <scope>NUCLEOTIDE SEQUENCE [LARGE SCALE GENOMIC DNA]</scope>
    <source>
        <strain evidence="1 2">C2</strain>
    </source>
</reference>
<evidence type="ECO:0000313" key="2">
    <source>
        <dbReference type="Proteomes" id="UP000233469"/>
    </source>
</evidence>
<reference evidence="1 2" key="1">
    <citation type="submission" date="2016-04" db="EMBL/GenBank/DDBJ databases">
        <title>Genome analyses suggest a sexual origin of heterokaryosis in a supposedly ancient asexual fungus.</title>
        <authorList>
            <person name="Ropars J."/>
            <person name="Sedzielewska K."/>
            <person name="Noel J."/>
            <person name="Charron P."/>
            <person name="Farinelli L."/>
            <person name="Marton T."/>
            <person name="Kruger M."/>
            <person name="Pelin A."/>
            <person name="Brachmann A."/>
            <person name="Corradi N."/>
        </authorList>
    </citation>
    <scope>NUCLEOTIDE SEQUENCE [LARGE SCALE GENOMIC DNA]</scope>
    <source>
        <strain evidence="1 2">C2</strain>
    </source>
</reference>